<keyword evidence="3" id="KW-1185">Reference proteome</keyword>
<dbReference type="EMBL" id="PKPP01000820">
    <property type="protein sequence ID" value="PWA88361.1"/>
    <property type="molecule type" value="Genomic_DNA"/>
</dbReference>
<accession>A0A2U1PRI3</accession>
<keyword evidence="2" id="KW-0695">RNA-directed DNA polymerase</keyword>
<comment type="caution">
    <text evidence="2">The sequence shown here is derived from an EMBL/GenBank/DDBJ whole genome shotgun (WGS) entry which is preliminary data.</text>
</comment>
<dbReference type="GO" id="GO:0003964">
    <property type="term" value="F:RNA-directed DNA polymerase activity"/>
    <property type="evidence" value="ECO:0007669"/>
    <property type="project" value="UniProtKB-KW"/>
</dbReference>
<dbReference type="GO" id="GO:0048046">
    <property type="term" value="C:apoplast"/>
    <property type="evidence" value="ECO:0007669"/>
    <property type="project" value="UniProtKB-SubCell"/>
</dbReference>
<comment type="similarity">
    <text evidence="1">Belongs to the plant dirigent protein family.</text>
</comment>
<comment type="subunit">
    <text evidence="1">Homodimer.</text>
</comment>
<evidence type="ECO:0000313" key="3">
    <source>
        <dbReference type="Proteomes" id="UP000245207"/>
    </source>
</evidence>
<dbReference type="STRING" id="35608.A0A2U1PRI3"/>
<organism evidence="2 3">
    <name type="scientific">Artemisia annua</name>
    <name type="common">Sweet wormwood</name>
    <dbReference type="NCBI Taxonomy" id="35608"/>
    <lineage>
        <taxon>Eukaryota</taxon>
        <taxon>Viridiplantae</taxon>
        <taxon>Streptophyta</taxon>
        <taxon>Embryophyta</taxon>
        <taxon>Tracheophyta</taxon>
        <taxon>Spermatophyta</taxon>
        <taxon>Magnoliopsida</taxon>
        <taxon>eudicotyledons</taxon>
        <taxon>Gunneridae</taxon>
        <taxon>Pentapetalae</taxon>
        <taxon>asterids</taxon>
        <taxon>campanulids</taxon>
        <taxon>Asterales</taxon>
        <taxon>Asteraceae</taxon>
        <taxon>Asteroideae</taxon>
        <taxon>Anthemideae</taxon>
        <taxon>Artemisiinae</taxon>
        <taxon>Artemisia</taxon>
    </lineage>
</organism>
<proteinExistence type="inferred from homology"/>
<sequence>MISSHIWSIISGKESLWVKWIHVYKLRGRTFWDIPCRGNMTWSWRKILQIRPLIRRFLWYKLGNGSKASAWFDHWCDVCPLSRIVSSRDIHRVGFSPGSTVRDIISEDGWAWPAQWEVQFPVVGGSGVFRFASGYAEAQTYFVNLTTGDAIVEKIPNTFNQLATNIRLGRQKLTHQHFFVHDMVGGPNPTSIRVAAAPIANISPNGFGFVAINDNLLTIGPELNSTSLGRAQGMYAGVFRFASGLVREFPLVGGNGVFRFASGHVNVKTHSSNATNGDFIFEYDV</sequence>
<dbReference type="Proteomes" id="UP000245207">
    <property type="component" value="Unassembled WGS sequence"/>
</dbReference>
<keyword evidence="2" id="KW-0808">Transferase</keyword>
<dbReference type="InterPro" id="IPR004265">
    <property type="entry name" value="Dirigent"/>
</dbReference>
<name>A0A2U1PRI3_ARTAN</name>
<dbReference type="AlphaFoldDB" id="A0A2U1PRI3"/>
<evidence type="ECO:0000256" key="1">
    <source>
        <dbReference type="RuleBase" id="RU363099"/>
    </source>
</evidence>
<evidence type="ECO:0000313" key="2">
    <source>
        <dbReference type="EMBL" id="PWA88361.1"/>
    </source>
</evidence>
<dbReference type="PANTHER" id="PTHR21495">
    <property type="entry name" value="NUCLEOPORIN-RELATED"/>
    <property type="match status" value="1"/>
</dbReference>
<reference evidence="2 3" key="1">
    <citation type="journal article" date="2018" name="Mol. Plant">
        <title>The genome of Artemisia annua provides insight into the evolution of Asteraceae family and artemisinin biosynthesis.</title>
        <authorList>
            <person name="Shen Q."/>
            <person name="Zhang L."/>
            <person name="Liao Z."/>
            <person name="Wang S."/>
            <person name="Yan T."/>
            <person name="Shi P."/>
            <person name="Liu M."/>
            <person name="Fu X."/>
            <person name="Pan Q."/>
            <person name="Wang Y."/>
            <person name="Lv Z."/>
            <person name="Lu X."/>
            <person name="Zhang F."/>
            <person name="Jiang W."/>
            <person name="Ma Y."/>
            <person name="Chen M."/>
            <person name="Hao X."/>
            <person name="Li L."/>
            <person name="Tang Y."/>
            <person name="Lv G."/>
            <person name="Zhou Y."/>
            <person name="Sun X."/>
            <person name="Brodelius P.E."/>
            <person name="Rose J.K.C."/>
            <person name="Tang K."/>
        </authorList>
    </citation>
    <scope>NUCLEOTIDE SEQUENCE [LARGE SCALE GENOMIC DNA]</scope>
    <source>
        <strain evidence="3">cv. Huhao1</strain>
        <tissue evidence="2">Leaf</tissue>
    </source>
</reference>
<dbReference type="Pfam" id="PF03018">
    <property type="entry name" value="Dirigent"/>
    <property type="match status" value="3"/>
</dbReference>
<comment type="function">
    <text evidence="1">Dirigent proteins impart stereoselectivity on the phenoxy radical-coupling reaction, yielding optically active lignans from two molecules of coniferyl alcohol in the biosynthesis of lignans, flavonolignans, and alkaloids and thus plays a central role in plant secondary metabolism.</text>
</comment>
<protein>
    <recommendedName>
        <fullName evidence="1">Dirigent protein</fullName>
    </recommendedName>
</protein>
<dbReference type="OrthoDB" id="1938625at2759"/>
<keyword evidence="1" id="KW-0052">Apoplast</keyword>
<gene>
    <name evidence="2" type="ORF">CTI12_AA121500</name>
</gene>
<keyword evidence="1" id="KW-0964">Secreted</keyword>
<keyword evidence="2" id="KW-0548">Nucleotidyltransferase</keyword>
<comment type="subcellular location">
    <subcellularLocation>
        <location evidence="1">Secreted</location>
        <location evidence="1">Extracellular space</location>
        <location evidence="1">Apoplast</location>
    </subcellularLocation>
</comment>